<gene>
    <name evidence="3" type="ORF">GTZ99_08125</name>
</gene>
<evidence type="ECO:0000313" key="4">
    <source>
        <dbReference type="Proteomes" id="UP000753724"/>
    </source>
</evidence>
<comment type="caution">
    <text evidence="3">The sequence shown here is derived from an EMBL/GenBank/DDBJ whole genome shotgun (WGS) entry which is preliminary data.</text>
</comment>
<feature type="domain" description="Amidohydrolase-related" evidence="2">
    <location>
        <begin position="93"/>
        <end position="352"/>
    </location>
</feature>
<sequence>MTDHPLNTGGDRGYLRIATEEAFATREQVDIYLRMIKDGTADKGMVSLWGFYAKSPSERAMTIMDRLLDLGERRIADMDRTGIDVGILALTSPGVQPMLDVAEARGVAQRANDYLAERCHAHPTRFVGMTAVAPQDPEWSAREIIRGAKELGFKGCQINSHTQGHYLDEPQFDPIIRALVEVDQPLYIHPSTLPDSMIAPLVEAGLDGAIFGFGVETGMHLLRLITTGIFDRYPTLQIMVGHMGEALPYWLYRLDYMHQAGVRSKRYERLKPLKKTIAEYMRSNVLVTNSGVAWEPAIKFCQQVVGEDRVMYAMDYPYEYEAYEVQAMDNMDMTPALKKKFFQSNAERWFKLDPAQYTPKVK</sequence>
<keyword evidence="4" id="KW-1185">Reference proteome</keyword>
<reference evidence="4" key="1">
    <citation type="submission" date="2020-01" db="EMBL/GenBank/DDBJ databases">
        <title>Sphingomonas sp. strain CSW-10.</title>
        <authorList>
            <person name="Chen W.-M."/>
        </authorList>
    </citation>
    <scope>NUCLEOTIDE SEQUENCE [LARGE SCALE GENOMIC DNA]</scope>
    <source>
        <strain evidence="4">FSY-8</strain>
    </source>
</reference>
<dbReference type="PANTHER" id="PTHR21240:SF30">
    <property type="entry name" value="AMIDOHYDROLASE-RELATED DOMAIN-CONTAINING PROTEIN-RELATED"/>
    <property type="match status" value="1"/>
</dbReference>
<dbReference type="PANTHER" id="PTHR21240">
    <property type="entry name" value="2-AMINO-3-CARBOXYLMUCONATE-6-SEMIALDEHYDE DECARBOXYLASE"/>
    <property type="match status" value="1"/>
</dbReference>
<dbReference type="InterPro" id="IPR032465">
    <property type="entry name" value="ACMSD"/>
</dbReference>
<dbReference type="Gene3D" id="3.20.20.140">
    <property type="entry name" value="Metal-dependent hydrolases"/>
    <property type="match status" value="1"/>
</dbReference>
<evidence type="ECO:0000259" key="2">
    <source>
        <dbReference type="Pfam" id="PF04909"/>
    </source>
</evidence>
<dbReference type="Pfam" id="PF04909">
    <property type="entry name" value="Amidohydro_2"/>
    <property type="match status" value="1"/>
</dbReference>
<evidence type="ECO:0000313" key="3">
    <source>
        <dbReference type="EMBL" id="NBC36521.1"/>
    </source>
</evidence>
<name>A0ABW9XDA9_9SPHN</name>
<dbReference type="EMBL" id="JAAAPO010000003">
    <property type="protein sequence ID" value="NBC36521.1"/>
    <property type="molecule type" value="Genomic_DNA"/>
</dbReference>
<dbReference type="SUPFAM" id="SSF51556">
    <property type="entry name" value="Metallo-dependent hydrolases"/>
    <property type="match status" value="1"/>
</dbReference>
<evidence type="ECO:0000256" key="1">
    <source>
        <dbReference type="ARBA" id="ARBA00023239"/>
    </source>
</evidence>
<dbReference type="InterPro" id="IPR032466">
    <property type="entry name" value="Metal_Hydrolase"/>
</dbReference>
<proteinExistence type="predicted"/>
<dbReference type="Proteomes" id="UP000753724">
    <property type="component" value="Unassembled WGS sequence"/>
</dbReference>
<accession>A0ABW9XDA9</accession>
<dbReference type="InterPro" id="IPR006680">
    <property type="entry name" value="Amidohydro-rel"/>
</dbReference>
<keyword evidence="1" id="KW-0456">Lyase</keyword>
<organism evidence="3 4">
    <name type="scientific">Novosphingobium ovatum</name>
    <dbReference type="NCBI Taxonomy" id="1908523"/>
    <lineage>
        <taxon>Bacteria</taxon>
        <taxon>Pseudomonadati</taxon>
        <taxon>Pseudomonadota</taxon>
        <taxon>Alphaproteobacteria</taxon>
        <taxon>Sphingomonadales</taxon>
        <taxon>Sphingomonadaceae</taxon>
        <taxon>Novosphingobium</taxon>
    </lineage>
</organism>
<protein>
    <submittedName>
        <fullName evidence="3">Amidohydrolase family protein</fullName>
    </submittedName>
</protein>